<accession>A0AA39KHA2</accession>
<dbReference type="Proteomes" id="UP001175211">
    <property type="component" value="Unassembled WGS sequence"/>
</dbReference>
<proteinExistence type="predicted"/>
<sequence length="616" mass="69719">MYSGPPIRTTSASSPDFVSSFHQSAKPTFRMMAARVTTLPAEILSLIIGEFYNASEWEDLRALRLTCQRLSELITPILFSDVHVNLCGSKIFKASSQLEDFSLRRTRVTQFVKSLNILSLEQQFDDMGIQALRASLNASRHIGSAIRSLRSVDHVSLHVCQYNPKNSTGVVLDALTYLPKLTSLTLSGDTATNWCDINFHGFMNIVEFTIEAPTGEYLEHHLHTFMTNNPRLQRLCVTFQPPHLRIGWRLDVAYIFDKKKGPFALEHLELHGRWRISDPSCIGQLPSLASLCLSDDDDEGSSLALLLSHLVSPLKKLVFPLPAAKQRRLGKSDHILMAHLSSYSGLEELTVSALGVASQTELFREALPCHIDTLTKVVLNYAFWDISPCDYDFLAVSQFHNLQHLEVTLLSIILTASEVVVPTVVAWLDIATRLYKLRNLHLHVIDMPATLLPHTDEPTMSVEEIIQVYSNFDKTYPPHLRVHVHAWERMSITYHIIGARFMPLYTFRHNVKTHEFPCETDGRRKLFRIWAAGMPSTFIRYWFEAYPVGLLLFILGLTLALVIAFATYWMGSSRAFERPCQAVGIPLEELLQSVEDNIIIMMSALSEEFPHGLRSS</sequence>
<comment type="caution">
    <text evidence="2">The sequence shown here is derived from an EMBL/GenBank/DDBJ whole genome shotgun (WGS) entry which is preliminary data.</text>
</comment>
<organism evidence="2 3">
    <name type="scientific">Armillaria tabescens</name>
    <name type="common">Ringless honey mushroom</name>
    <name type="synonym">Agaricus tabescens</name>
    <dbReference type="NCBI Taxonomy" id="1929756"/>
    <lineage>
        <taxon>Eukaryota</taxon>
        <taxon>Fungi</taxon>
        <taxon>Dikarya</taxon>
        <taxon>Basidiomycota</taxon>
        <taxon>Agaricomycotina</taxon>
        <taxon>Agaricomycetes</taxon>
        <taxon>Agaricomycetidae</taxon>
        <taxon>Agaricales</taxon>
        <taxon>Marasmiineae</taxon>
        <taxon>Physalacriaceae</taxon>
        <taxon>Desarmillaria</taxon>
    </lineage>
</organism>
<gene>
    <name evidence="2" type="ORF">EV420DRAFT_1642553</name>
</gene>
<keyword evidence="3" id="KW-1185">Reference proteome</keyword>
<dbReference type="Gene3D" id="3.80.10.10">
    <property type="entry name" value="Ribonuclease Inhibitor"/>
    <property type="match status" value="1"/>
</dbReference>
<dbReference type="SUPFAM" id="SSF52047">
    <property type="entry name" value="RNI-like"/>
    <property type="match status" value="1"/>
</dbReference>
<evidence type="ECO:0000313" key="2">
    <source>
        <dbReference type="EMBL" id="KAK0458833.1"/>
    </source>
</evidence>
<keyword evidence="1" id="KW-0812">Transmembrane</keyword>
<reference evidence="2" key="1">
    <citation type="submission" date="2023-06" db="EMBL/GenBank/DDBJ databases">
        <authorList>
            <consortium name="Lawrence Berkeley National Laboratory"/>
            <person name="Ahrendt S."/>
            <person name="Sahu N."/>
            <person name="Indic B."/>
            <person name="Wong-Bajracharya J."/>
            <person name="Merenyi Z."/>
            <person name="Ke H.-M."/>
            <person name="Monk M."/>
            <person name="Kocsube S."/>
            <person name="Drula E."/>
            <person name="Lipzen A."/>
            <person name="Balint B."/>
            <person name="Henrissat B."/>
            <person name="Andreopoulos B."/>
            <person name="Martin F.M."/>
            <person name="Harder C.B."/>
            <person name="Rigling D."/>
            <person name="Ford K.L."/>
            <person name="Foster G.D."/>
            <person name="Pangilinan J."/>
            <person name="Papanicolaou A."/>
            <person name="Barry K."/>
            <person name="LaButti K."/>
            <person name="Viragh M."/>
            <person name="Koriabine M."/>
            <person name="Yan M."/>
            <person name="Riley R."/>
            <person name="Champramary S."/>
            <person name="Plett K.L."/>
            <person name="Tsai I.J."/>
            <person name="Slot J."/>
            <person name="Sipos G."/>
            <person name="Plett J."/>
            <person name="Nagy L.G."/>
            <person name="Grigoriev I.V."/>
        </authorList>
    </citation>
    <scope>NUCLEOTIDE SEQUENCE</scope>
    <source>
        <strain evidence="2">CCBAS 213</strain>
    </source>
</reference>
<dbReference type="GeneID" id="85360928"/>
<dbReference type="EMBL" id="JAUEPS010000016">
    <property type="protein sequence ID" value="KAK0458833.1"/>
    <property type="molecule type" value="Genomic_DNA"/>
</dbReference>
<evidence type="ECO:0000313" key="3">
    <source>
        <dbReference type="Proteomes" id="UP001175211"/>
    </source>
</evidence>
<evidence type="ECO:0000256" key="1">
    <source>
        <dbReference type="SAM" id="Phobius"/>
    </source>
</evidence>
<feature type="transmembrane region" description="Helical" evidence="1">
    <location>
        <begin position="549"/>
        <end position="569"/>
    </location>
</feature>
<evidence type="ECO:0008006" key="4">
    <source>
        <dbReference type="Google" id="ProtNLM"/>
    </source>
</evidence>
<dbReference type="InterPro" id="IPR032675">
    <property type="entry name" value="LRR_dom_sf"/>
</dbReference>
<keyword evidence="1" id="KW-0472">Membrane</keyword>
<dbReference type="AlphaFoldDB" id="A0AA39KHA2"/>
<name>A0AA39KHA2_ARMTA</name>
<keyword evidence="1" id="KW-1133">Transmembrane helix</keyword>
<dbReference type="RefSeq" id="XP_060331083.1">
    <property type="nucleotide sequence ID" value="XM_060477380.1"/>
</dbReference>
<protein>
    <recommendedName>
        <fullName evidence="4">F-box domain-containing protein</fullName>
    </recommendedName>
</protein>